<protein>
    <submittedName>
        <fullName evidence="1">Uncharacterized protein</fullName>
    </submittedName>
</protein>
<gene>
    <name evidence="1" type="ORF">OSB_10830</name>
</gene>
<proteinExistence type="predicted"/>
<dbReference type="STRING" id="1458307.OSB_10830"/>
<dbReference type="Proteomes" id="UP000067444">
    <property type="component" value="Chromosome"/>
</dbReference>
<dbReference type="InterPro" id="IPR046155">
    <property type="entry name" value="DUF6157"/>
</dbReference>
<reference evidence="1 2" key="1">
    <citation type="journal article" date="2015" name="Genome Announc.">
        <title>Closed Genome Sequence of Octadecabacter temperatus SB1, the First Mesophilic Species of the Genus Octadecabacter.</title>
        <authorList>
            <person name="Voget S."/>
            <person name="Billerbeck S."/>
            <person name="Simon M."/>
            <person name="Daniel R."/>
        </authorList>
    </citation>
    <scope>NUCLEOTIDE SEQUENCE [LARGE SCALE GENOMIC DNA]</scope>
    <source>
        <strain evidence="1 2">SB1</strain>
    </source>
</reference>
<accession>A0A0K0Y3X3</accession>
<dbReference type="OrthoDB" id="2361182at2"/>
<organism evidence="1 2">
    <name type="scientific">Octadecabacter temperatus</name>
    <dbReference type="NCBI Taxonomy" id="1458307"/>
    <lineage>
        <taxon>Bacteria</taxon>
        <taxon>Pseudomonadati</taxon>
        <taxon>Pseudomonadota</taxon>
        <taxon>Alphaproteobacteria</taxon>
        <taxon>Rhodobacterales</taxon>
        <taxon>Roseobacteraceae</taxon>
        <taxon>Octadecabacter</taxon>
    </lineage>
</organism>
<keyword evidence="2" id="KW-1185">Reference proteome</keyword>
<evidence type="ECO:0000313" key="2">
    <source>
        <dbReference type="Proteomes" id="UP000067444"/>
    </source>
</evidence>
<sequence>MKVHSTNYTNVLITPSEDSKAAFSMMPSTSGTIGAVQFDMLQASPYTLTGDDLLIAVLATRKSIPQEEWADLRAEIFSKGQPCTRVSPLVKTMGWALHHDANSRIAMIDVGTKEYAALNADDNVRKIHGMRNKRR</sequence>
<name>A0A0K0Y3X3_9RHOB</name>
<dbReference type="EMBL" id="CP012160">
    <property type="protein sequence ID" value="AKS45639.1"/>
    <property type="molecule type" value="Genomic_DNA"/>
</dbReference>
<dbReference type="AlphaFoldDB" id="A0A0K0Y3X3"/>
<dbReference type="KEGG" id="otm:OSB_10830"/>
<evidence type="ECO:0000313" key="1">
    <source>
        <dbReference type="EMBL" id="AKS45639.1"/>
    </source>
</evidence>
<dbReference type="Pfam" id="PF19654">
    <property type="entry name" value="DUF6157"/>
    <property type="match status" value="1"/>
</dbReference>
<dbReference type="RefSeq" id="WP_049834010.1">
    <property type="nucleotide sequence ID" value="NZ_CP012160.1"/>
</dbReference>